<feature type="transmembrane region" description="Helical" evidence="1">
    <location>
        <begin position="222"/>
        <end position="244"/>
    </location>
</feature>
<accession>A0ABU7K9N8</accession>
<feature type="transmembrane region" description="Helical" evidence="1">
    <location>
        <begin position="188"/>
        <end position="210"/>
    </location>
</feature>
<dbReference type="EMBL" id="JAUZMY010000014">
    <property type="protein sequence ID" value="MEE2038722.1"/>
    <property type="molecule type" value="Genomic_DNA"/>
</dbReference>
<proteinExistence type="predicted"/>
<gene>
    <name evidence="2" type="ORF">Q8791_15975</name>
</gene>
<evidence type="ECO:0000313" key="2">
    <source>
        <dbReference type="EMBL" id="MEE2038722.1"/>
    </source>
</evidence>
<dbReference type="RefSeq" id="WP_330092495.1">
    <property type="nucleotide sequence ID" value="NZ_JAUZMY010000014.1"/>
</dbReference>
<protein>
    <submittedName>
        <fullName evidence="2">DUF2812 domain-containing protein</fullName>
    </submittedName>
</protein>
<keyword evidence="1" id="KW-1133">Transmembrane helix</keyword>
<dbReference type="Proteomes" id="UP001356095">
    <property type="component" value="Unassembled WGS sequence"/>
</dbReference>
<reference evidence="2 3" key="1">
    <citation type="submission" date="2023-08" db="EMBL/GenBank/DDBJ databases">
        <authorList>
            <person name="Girao M."/>
            <person name="Carvalho M.F."/>
        </authorList>
    </citation>
    <scope>NUCLEOTIDE SEQUENCE [LARGE SCALE GENOMIC DNA]</scope>
    <source>
        <strain evidence="2 3">CT-R113</strain>
    </source>
</reference>
<name>A0ABU7K9N8_9ACTN</name>
<comment type="caution">
    <text evidence="2">The sequence shown here is derived from an EMBL/GenBank/DDBJ whole genome shotgun (WGS) entry which is preliminary data.</text>
</comment>
<keyword evidence="3" id="KW-1185">Reference proteome</keyword>
<keyword evidence="1" id="KW-0472">Membrane</keyword>
<keyword evidence="1" id="KW-0812">Transmembrane</keyword>
<evidence type="ECO:0000256" key="1">
    <source>
        <dbReference type="SAM" id="Phobius"/>
    </source>
</evidence>
<organism evidence="2 3">
    <name type="scientific">Nocardiopsis codii</name>
    <dbReference type="NCBI Taxonomy" id="3065942"/>
    <lineage>
        <taxon>Bacteria</taxon>
        <taxon>Bacillati</taxon>
        <taxon>Actinomycetota</taxon>
        <taxon>Actinomycetes</taxon>
        <taxon>Streptosporangiales</taxon>
        <taxon>Nocardiopsidaceae</taxon>
        <taxon>Nocardiopsis</taxon>
    </lineage>
</organism>
<evidence type="ECO:0000313" key="3">
    <source>
        <dbReference type="Proteomes" id="UP001356095"/>
    </source>
</evidence>
<sequence>MSDYFGDLATRLREQGVDSRRSRALLDDLAAHTAESGADPEEEFGTAEEFAAALTRLPGEGEAPGADPAPEEESLVWTADAFEGPARLAEMGAQGWEVERVDRLGRFVSRRSADRPQTWEYRQEISAGRADRELLAERLAPGGWEPCGRWSVLAYFKRPGSVTAGPAAELEAPPEPGRRRYFFGWKGVLAIGVSLVIALVAGGWSILNLVSGAVDADGAADLAGYLSGAVVGALVVLLPIWGAVRLMAARRDRSGG</sequence>